<feature type="domain" description="EamA" evidence="7">
    <location>
        <begin position="159"/>
        <end position="290"/>
    </location>
</feature>
<evidence type="ECO:0000256" key="5">
    <source>
        <dbReference type="ARBA" id="ARBA00023136"/>
    </source>
</evidence>
<dbReference type="Proteomes" id="UP000236752">
    <property type="component" value="Unassembled WGS sequence"/>
</dbReference>
<evidence type="ECO:0000256" key="3">
    <source>
        <dbReference type="ARBA" id="ARBA00022692"/>
    </source>
</evidence>
<comment type="similarity">
    <text evidence="2">Belongs to the EamA transporter family.</text>
</comment>
<gene>
    <name evidence="8" type="ORF">SAMN04488045_1252</name>
</gene>
<feature type="transmembrane region" description="Helical" evidence="6">
    <location>
        <begin position="12"/>
        <end position="35"/>
    </location>
</feature>
<dbReference type="InterPro" id="IPR037185">
    <property type="entry name" value="EmrE-like"/>
</dbReference>
<keyword evidence="9" id="KW-1185">Reference proteome</keyword>
<dbReference type="PANTHER" id="PTHR32322:SF2">
    <property type="entry name" value="EAMA DOMAIN-CONTAINING PROTEIN"/>
    <property type="match status" value="1"/>
</dbReference>
<feature type="transmembrane region" description="Helical" evidence="6">
    <location>
        <begin position="131"/>
        <end position="149"/>
    </location>
</feature>
<feature type="transmembrane region" description="Helical" evidence="6">
    <location>
        <begin position="41"/>
        <end position="59"/>
    </location>
</feature>
<feature type="transmembrane region" description="Helical" evidence="6">
    <location>
        <begin position="186"/>
        <end position="207"/>
    </location>
</feature>
<feature type="domain" description="EamA" evidence="7">
    <location>
        <begin position="11"/>
        <end position="144"/>
    </location>
</feature>
<reference evidence="8 9" key="1">
    <citation type="submission" date="2016-10" db="EMBL/GenBank/DDBJ databases">
        <authorList>
            <person name="de Groot N.N."/>
        </authorList>
    </citation>
    <scope>NUCLEOTIDE SEQUENCE [LARGE SCALE GENOMIC DNA]</scope>
    <source>
        <strain evidence="8 9">DSM 26915</strain>
    </source>
</reference>
<dbReference type="SUPFAM" id="SSF103481">
    <property type="entry name" value="Multidrug resistance efflux transporter EmrE"/>
    <property type="match status" value="2"/>
</dbReference>
<proteinExistence type="inferred from homology"/>
<dbReference type="InterPro" id="IPR050638">
    <property type="entry name" value="AA-Vitamin_Transporters"/>
</dbReference>
<evidence type="ECO:0000256" key="1">
    <source>
        <dbReference type="ARBA" id="ARBA00004141"/>
    </source>
</evidence>
<evidence type="ECO:0000313" key="8">
    <source>
        <dbReference type="EMBL" id="SEF92688.1"/>
    </source>
</evidence>
<feature type="transmembrane region" description="Helical" evidence="6">
    <location>
        <begin position="276"/>
        <end position="296"/>
    </location>
</feature>
<name>A0A1H5W079_9RHOB</name>
<feature type="transmembrane region" description="Helical" evidence="6">
    <location>
        <begin position="71"/>
        <end position="92"/>
    </location>
</feature>
<sequence>MSQPQITAMSWIMVAALGVVWGSTFFVIELALPGITPSWLAAYRITFASALTFAIWRFAGGKLFLGPDRPWAVLALIGALSSAIPFILLSWSQTQVTSAFAGVSMAAVALMVLPLAHFFVPGERMTVRRTLGFLIGFVGVFILIGGQFFQSTGAAFETWGRLGCLTAAACYAISSVTMRKLPPVDPIGLSAVTLAFGMVIVVPFAWATEGAPPLPDDKTLFYLAVLGLLPTAGANLLRVLVIRSAGPVFMSLTNYQVPVWSVLLSVIVLNEPWHSTLIWALLLILAGVGLSQYGALRRLFGKTNP</sequence>
<keyword evidence="4 6" id="KW-1133">Transmembrane helix</keyword>
<feature type="transmembrane region" description="Helical" evidence="6">
    <location>
        <begin position="219"/>
        <end position="240"/>
    </location>
</feature>
<comment type="subcellular location">
    <subcellularLocation>
        <location evidence="1">Membrane</location>
        <topology evidence="1">Multi-pass membrane protein</topology>
    </subcellularLocation>
</comment>
<dbReference type="PANTHER" id="PTHR32322">
    <property type="entry name" value="INNER MEMBRANE TRANSPORTER"/>
    <property type="match status" value="1"/>
</dbReference>
<accession>A0A1H5W079</accession>
<evidence type="ECO:0000313" key="9">
    <source>
        <dbReference type="Proteomes" id="UP000236752"/>
    </source>
</evidence>
<feature type="transmembrane region" description="Helical" evidence="6">
    <location>
        <begin position="98"/>
        <end position="119"/>
    </location>
</feature>
<evidence type="ECO:0000256" key="4">
    <source>
        <dbReference type="ARBA" id="ARBA00022989"/>
    </source>
</evidence>
<protein>
    <submittedName>
        <fullName evidence="8">Permease of the drug/metabolite transporter (DMT) superfamily</fullName>
    </submittedName>
</protein>
<evidence type="ECO:0000256" key="2">
    <source>
        <dbReference type="ARBA" id="ARBA00007362"/>
    </source>
</evidence>
<keyword evidence="3 6" id="KW-0812">Transmembrane</keyword>
<organism evidence="8 9">
    <name type="scientific">Thalassococcus halodurans</name>
    <dbReference type="NCBI Taxonomy" id="373675"/>
    <lineage>
        <taxon>Bacteria</taxon>
        <taxon>Pseudomonadati</taxon>
        <taxon>Pseudomonadota</taxon>
        <taxon>Alphaproteobacteria</taxon>
        <taxon>Rhodobacterales</taxon>
        <taxon>Roseobacteraceae</taxon>
        <taxon>Thalassococcus</taxon>
    </lineage>
</organism>
<evidence type="ECO:0000259" key="7">
    <source>
        <dbReference type="Pfam" id="PF00892"/>
    </source>
</evidence>
<dbReference type="EMBL" id="FNUZ01000002">
    <property type="protein sequence ID" value="SEF92688.1"/>
    <property type="molecule type" value="Genomic_DNA"/>
</dbReference>
<dbReference type="AlphaFoldDB" id="A0A1H5W079"/>
<dbReference type="InterPro" id="IPR000620">
    <property type="entry name" value="EamA_dom"/>
</dbReference>
<dbReference type="RefSeq" id="WP_234994698.1">
    <property type="nucleotide sequence ID" value="NZ_FNUZ01000002.1"/>
</dbReference>
<dbReference type="Pfam" id="PF00892">
    <property type="entry name" value="EamA"/>
    <property type="match status" value="2"/>
</dbReference>
<keyword evidence="5 6" id="KW-0472">Membrane</keyword>
<dbReference type="GO" id="GO:0016020">
    <property type="term" value="C:membrane"/>
    <property type="evidence" value="ECO:0007669"/>
    <property type="project" value="UniProtKB-SubCell"/>
</dbReference>
<feature type="transmembrane region" description="Helical" evidence="6">
    <location>
        <begin position="252"/>
        <end position="270"/>
    </location>
</feature>
<evidence type="ECO:0000256" key="6">
    <source>
        <dbReference type="SAM" id="Phobius"/>
    </source>
</evidence>